<dbReference type="AlphaFoldDB" id="A0A0M6ZJK7"/>
<dbReference type="RefSeq" id="WP_055391473.1">
    <property type="nucleotide sequence ID" value="NZ_CANKXR010000024.1"/>
</dbReference>
<keyword evidence="3" id="KW-1185">Reference proteome</keyword>
<dbReference type="Proteomes" id="UP000049983">
    <property type="component" value="Unassembled WGS sequence"/>
</dbReference>
<gene>
    <name evidence="2" type="primary">amnD</name>
    <name evidence="2" type="ORF">LA5096_06012</name>
</gene>
<keyword evidence="2" id="KW-0378">Hydrolase</keyword>
<dbReference type="GO" id="GO:0005829">
    <property type="term" value="C:cytosol"/>
    <property type="evidence" value="ECO:0007669"/>
    <property type="project" value="TreeGrafter"/>
</dbReference>
<dbReference type="EMBL" id="CXWC01000017">
    <property type="protein sequence ID" value="CTQ79099.1"/>
    <property type="molecule type" value="Genomic_DNA"/>
</dbReference>
<evidence type="ECO:0000313" key="3">
    <source>
        <dbReference type="Proteomes" id="UP000049983"/>
    </source>
</evidence>
<accession>A0A0M6ZJK7</accession>
<dbReference type="PANTHER" id="PTHR11803">
    <property type="entry name" value="2-IMINOBUTANOATE/2-IMINOPROPANOATE DEAMINASE RIDA"/>
    <property type="match status" value="1"/>
</dbReference>
<dbReference type="InterPro" id="IPR006175">
    <property type="entry name" value="YjgF/YER057c/UK114"/>
</dbReference>
<evidence type="ECO:0000313" key="2">
    <source>
        <dbReference type="EMBL" id="CTQ79099.1"/>
    </source>
</evidence>
<proteinExistence type="inferred from homology"/>
<protein>
    <submittedName>
        <fullName evidence="2">2-aminomuconate deaminase</fullName>
        <ecNumber evidence="2">3.5.99.5</ecNumber>
    </submittedName>
</protein>
<evidence type="ECO:0000256" key="1">
    <source>
        <dbReference type="ARBA" id="ARBA00010552"/>
    </source>
</evidence>
<dbReference type="EC" id="3.5.99.5" evidence="2"/>
<dbReference type="GO" id="GO:0050540">
    <property type="term" value="F:2-aminomuconate deaminase activity"/>
    <property type="evidence" value="ECO:0007669"/>
    <property type="project" value="UniProtKB-EC"/>
</dbReference>
<dbReference type="PANTHER" id="PTHR11803:SF58">
    <property type="entry name" value="PROTEIN HMF1-RELATED"/>
    <property type="match status" value="1"/>
</dbReference>
<organism evidence="2 3">
    <name type="scientific">Roseibium album</name>
    <dbReference type="NCBI Taxonomy" id="311410"/>
    <lineage>
        <taxon>Bacteria</taxon>
        <taxon>Pseudomonadati</taxon>
        <taxon>Pseudomonadota</taxon>
        <taxon>Alphaproteobacteria</taxon>
        <taxon>Hyphomicrobiales</taxon>
        <taxon>Stappiaceae</taxon>
        <taxon>Roseibium</taxon>
    </lineage>
</organism>
<dbReference type="OrthoDB" id="9799840at2"/>
<dbReference type="GeneID" id="97673240"/>
<dbReference type="SUPFAM" id="SSF55298">
    <property type="entry name" value="YjgF-like"/>
    <property type="match status" value="1"/>
</dbReference>
<name>A0A0M6ZJK7_9HYPH</name>
<dbReference type="STRING" id="311410.LA5095_05762"/>
<reference evidence="3" key="1">
    <citation type="submission" date="2015-07" db="EMBL/GenBank/DDBJ databases">
        <authorList>
            <person name="Rodrigo-Torres Lidia"/>
            <person name="Arahal R.David."/>
        </authorList>
    </citation>
    <scope>NUCLEOTIDE SEQUENCE [LARGE SCALE GENOMIC DNA]</scope>
    <source>
        <strain evidence="3">CECT 5096</strain>
    </source>
</reference>
<dbReference type="InterPro" id="IPR035959">
    <property type="entry name" value="RutC-like_sf"/>
</dbReference>
<dbReference type="Pfam" id="PF01042">
    <property type="entry name" value="Ribonuc_L-PSP"/>
    <property type="match status" value="1"/>
</dbReference>
<comment type="similarity">
    <text evidence="1">Belongs to the RutC family.</text>
</comment>
<dbReference type="Gene3D" id="3.30.1330.40">
    <property type="entry name" value="RutC-like"/>
    <property type="match status" value="1"/>
</dbReference>
<sequence>MSRKVEYSTPTNTMRPIGPYSHIAKVGEFITIGATAGVDPTTGKLIGPDIASQTLQILDAFEVMLASVGSDLSHVIHVNVYMKDMKDFDEMNAAYESKMGARKPARTAVAVIDVPKENALLTMNLTAVVAG</sequence>
<dbReference type="CDD" id="cd00448">
    <property type="entry name" value="YjgF_YER057c_UK114_family"/>
    <property type="match status" value="1"/>
</dbReference>